<dbReference type="SMART" id="SM00387">
    <property type="entry name" value="HATPase_c"/>
    <property type="match status" value="1"/>
</dbReference>
<dbReference type="Pfam" id="PF08448">
    <property type="entry name" value="PAS_4"/>
    <property type="match status" value="3"/>
</dbReference>
<dbReference type="Gene3D" id="1.10.287.130">
    <property type="match status" value="1"/>
</dbReference>
<dbReference type="Pfam" id="PF00512">
    <property type="entry name" value="HisKA"/>
    <property type="match status" value="1"/>
</dbReference>
<keyword evidence="8" id="KW-1185">Reference proteome</keyword>
<keyword evidence="7" id="KW-0418">Kinase</keyword>
<dbReference type="InterPro" id="IPR013656">
    <property type="entry name" value="PAS_4"/>
</dbReference>
<dbReference type="CDD" id="cd00082">
    <property type="entry name" value="HisKA"/>
    <property type="match status" value="1"/>
</dbReference>
<name>A0A4P6HP16_9BACT</name>
<dbReference type="CDD" id="cd00130">
    <property type="entry name" value="PAS"/>
    <property type="match status" value="4"/>
</dbReference>
<dbReference type="SUPFAM" id="SSF55874">
    <property type="entry name" value="ATPase domain of HSP90 chaperone/DNA topoisomerase II/histidine kinase"/>
    <property type="match status" value="1"/>
</dbReference>
<dbReference type="Proteomes" id="UP000293296">
    <property type="component" value="Chromosome"/>
</dbReference>
<dbReference type="Pfam" id="PF02518">
    <property type="entry name" value="HATPase_c"/>
    <property type="match status" value="1"/>
</dbReference>
<dbReference type="PRINTS" id="PR00344">
    <property type="entry name" value="BCTRLSENSOR"/>
</dbReference>
<evidence type="ECO:0000256" key="3">
    <source>
        <dbReference type="ARBA" id="ARBA00022553"/>
    </source>
</evidence>
<dbReference type="InterPro" id="IPR035965">
    <property type="entry name" value="PAS-like_dom_sf"/>
</dbReference>
<dbReference type="InterPro" id="IPR000014">
    <property type="entry name" value="PAS"/>
</dbReference>
<sequence>MAGLSPRQLAEALSVEGASALSGEPSRSLAEGLPLAVAVLDGQRRFVRGNARAREYFERQGMACHRVLRDGGESCQACPTGGGPAVIAPGAACVGLGPDGRDGVVCVFESGVWTVQEGLLPVLEHAPDSIFAVDRDFVVRYVNRAFLSLHGGQAGDYLGRHLGHIIGPAVLSRFHAAALEALHSGTPNSEELTLVHGGREREFLATRIPFLRDGLPLGVWGLLADITDRNTARRELDVSQRRYRALVENQTDLVVRLDPALRRTFVNANLAAHLGTPAETLIGGYFGDRLPEAETQALRRRLLELTPRAPTCELEHAMVLPSGEERRLHWSVRAIFDEAGRIGEYQALGRDISLVRRMERELSQSEAKFRDIFEHSAEGIFQFEPSGAVVACNPALARILGYASPEAVLAEPGDLFTRIQARQEDRLEFLRQLARHNRVYDFEMQVVRRDGRAAWLSVNARAVLDGDGRLVRVEGAARDITDRKRAEGERMLLVSAVDQSAEGLVIVSRDFRLEYANPAFAQIVAGGQGMLGRDALDGLLAPFLTESVRKMLGLGLRWSGRLRLTRPSGEEAVAEALISPVRDTAGQVVNHILLVRDMTYELDLERRLRQAEKLEAIGVLAAGVAHDFNNILTPILLNSELVLSDLPVLHPLRKPLSDVVLASERARELVRQLLAFSRQGEIAVSDLPLAPLVKETAKLVRGMAPAGVELKLEIGGEPYCVRADPAQMHQVLVNLCLNGVQAMVGGGRLEVGLAPVGGPPRPESGGIAAGAPLTTLAAGPYVRLWVEDTGHGMAPEVAERVFEPFFTTKKPGQGTGMGLAVVHGIVKSCGGAVILTTAQGKGSRFEVYLPRAAAPDACSAKPADGASR</sequence>
<dbReference type="Pfam" id="PF13188">
    <property type="entry name" value="PAS_8"/>
    <property type="match status" value="1"/>
</dbReference>
<feature type="domain" description="PAS" evidence="5">
    <location>
        <begin position="115"/>
        <end position="185"/>
    </location>
</feature>
<dbReference type="PROSITE" id="PS50113">
    <property type="entry name" value="PAC"/>
    <property type="match status" value="3"/>
</dbReference>
<dbReference type="PROSITE" id="PS50109">
    <property type="entry name" value="HIS_KIN"/>
    <property type="match status" value="1"/>
</dbReference>
<dbReference type="KEGG" id="dcb:C3Y92_17915"/>
<gene>
    <name evidence="7" type="ORF">C3Y92_17915</name>
</gene>
<proteinExistence type="predicted"/>
<evidence type="ECO:0000313" key="8">
    <source>
        <dbReference type="Proteomes" id="UP000293296"/>
    </source>
</evidence>
<dbReference type="SUPFAM" id="SSF55785">
    <property type="entry name" value="PYP-like sensor domain (PAS domain)"/>
    <property type="match status" value="4"/>
</dbReference>
<feature type="domain" description="PAC" evidence="6">
    <location>
        <begin position="312"/>
        <end position="364"/>
    </location>
</feature>
<dbReference type="NCBIfam" id="TIGR00229">
    <property type="entry name" value="sensory_box"/>
    <property type="match status" value="4"/>
</dbReference>
<feature type="domain" description="PAS" evidence="5">
    <location>
        <begin position="239"/>
        <end position="283"/>
    </location>
</feature>
<dbReference type="EC" id="2.7.13.3" evidence="2"/>
<evidence type="ECO:0000259" key="5">
    <source>
        <dbReference type="PROSITE" id="PS50112"/>
    </source>
</evidence>
<dbReference type="InterPro" id="IPR003594">
    <property type="entry name" value="HATPase_dom"/>
</dbReference>
<dbReference type="PANTHER" id="PTHR43065:SF42">
    <property type="entry name" value="TWO-COMPONENT SENSOR PPRA"/>
    <property type="match status" value="1"/>
</dbReference>
<dbReference type="InterPro" id="IPR005467">
    <property type="entry name" value="His_kinase_dom"/>
</dbReference>
<evidence type="ECO:0000256" key="2">
    <source>
        <dbReference type="ARBA" id="ARBA00012438"/>
    </source>
</evidence>
<organism evidence="7 8">
    <name type="scientific">Solidesulfovibrio carbinolicus</name>
    <dbReference type="NCBI Taxonomy" id="296842"/>
    <lineage>
        <taxon>Bacteria</taxon>
        <taxon>Pseudomonadati</taxon>
        <taxon>Thermodesulfobacteriota</taxon>
        <taxon>Desulfovibrionia</taxon>
        <taxon>Desulfovibrionales</taxon>
        <taxon>Desulfovibrionaceae</taxon>
        <taxon>Solidesulfovibrio</taxon>
    </lineage>
</organism>
<protein>
    <recommendedName>
        <fullName evidence="2">histidine kinase</fullName>
        <ecNumber evidence="2">2.7.13.3</ecNumber>
    </recommendedName>
</protein>
<dbReference type="InterPro" id="IPR001610">
    <property type="entry name" value="PAC"/>
</dbReference>
<dbReference type="PROSITE" id="PS50112">
    <property type="entry name" value="PAS"/>
    <property type="match status" value="3"/>
</dbReference>
<dbReference type="InterPro" id="IPR004358">
    <property type="entry name" value="Sig_transdc_His_kin-like_C"/>
</dbReference>
<dbReference type="InterPro" id="IPR036097">
    <property type="entry name" value="HisK_dim/P_sf"/>
</dbReference>
<dbReference type="AlphaFoldDB" id="A0A4P6HP16"/>
<feature type="domain" description="PAS" evidence="5">
    <location>
        <begin position="365"/>
        <end position="408"/>
    </location>
</feature>
<dbReference type="Gene3D" id="3.30.450.20">
    <property type="entry name" value="PAS domain"/>
    <property type="match status" value="4"/>
</dbReference>
<keyword evidence="3" id="KW-0597">Phosphoprotein</keyword>
<accession>A0A4P6HP16</accession>
<dbReference type="SMART" id="SM00388">
    <property type="entry name" value="HisKA"/>
    <property type="match status" value="1"/>
</dbReference>
<dbReference type="SUPFAM" id="SSF47384">
    <property type="entry name" value="Homodimeric domain of signal transducing histidine kinase"/>
    <property type="match status" value="1"/>
</dbReference>
<evidence type="ECO:0000256" key="1">
    <source>
        <dbReference type="ARBA" id="ARBA00000085"/>
    </source>
</evidence>
<feature type="domain" description="PAC" evidence="6">
    <location>
        <begin position="558"/>
        <end position="610"/>
    </location>
</feature>
<dbReference type="SMART" id="SM00086">
    <property type="entry name" value="PAC"/>
    <property type="match status" value="4"/>
</dbReference>
<dbReference type="InterPro" id="IPR003661">
    <property type="entry name" value="HisK_dim/P_dom"/>
</dbReference>
<dbReference type="Pfam" id="PF13426">
    <property type="entry name" value="PAS_9"/>
    <property type="match status" value="1"/>
</dbReference>
<feature type="domain" description="PAC" evidence="6">
    <location>
        <begin position="440"/>
        <end position="492"/>
    </location>
</feature>
<dbReference type="EMBL" id="CP026538">
    <property type="protein sequence ID" value="QAZ69011.1"/>
    <property type="molecule type" value="Genomic_DNA"/>
</dbReference>
<dbReference type="InterPro" id="IPR036890">
    <property type="entry name" value="HATPase_C_sf"/>
</dbReference>
<feature type="domain" description="Histidine kinase" evidence="4">
    <location>
        <begin position="623"/>
        <end position="853"/>
    </location>
</feature>
<dbReference type="Gene3D" id="3.30.565.10">
    <property type="entry name" value="Histidine kinase-like ATPase, C-terminal domain"/>
    <property type="match status" value="1"/>
</dbReference>
<dbReference type="SMART" id="SM00091">
    <property type="entry name" value="PAS"/>
    <property type="match status" value="4"/>
</dbReference>
<dbReference type="OrthoDB" id="9813024at2"/>
<evidence type="ECO:0000313" key="7">
    <source>
        <dbReference type="EMBL" id="QAZ69011.1"/>
    </source>
</evidence>
<comment type="catalytic activity">
    <reaction evidence="1">
        <text>ATP + protein L-histidine = ADP + protein N-phospho-L-histidine.</text>
        <dbReference type="EC" id="2.7.13.3"/>
    </reaction>
</comment>
<reference evidence="7 8" key="1">
    <citation type="submission" date="2018-02" db="EMBL/GenBank/DDBJ databases">
        <title>Genome sequence of Desulfovibrio carbinolicus DSM 3852.</title>
        <authorList>
            <person name="Wilbanks E."/>
            <person name="Skennerton C.T."/>
            <person name="Orphan V.J."/>
        </authorList>
    </citation>
    <scope>NUCLEOTIDE SEQUENCE [LARGE SCALE GENOMIC DNA]</scope>
    <source>
        <strain evidence="7 8">DSM 3852</strain>
    </source>
</reference>
<dbReference type="GO" id="GO:0000155">
    <property type="term" value="F:phosphorelay sensor kinase activity"/>
    <property type="evidence" value="ECO:0007669"/>
    <property type="project" value="InterPro"/>
</dbReference>
<evidence type="ECO:0000259" key="4">
    <source>
        <dbReference type="PROSITE" id="PS50109"/>
    </source>
</evidence>
<dbReference type="RefSeq" id="WP_129354994.1">
    <property type="nucleotide sequence ID" value="NZ_CP026538.1"/>
</dbReference>
<evidence type="ECO:0000259" key="6">
    <source>
        <dbReference type="PROSITE" id="PS50113"/>
    </source>
</evidence>
<dbReference type="PANTHER" id="PTHR43065">
    <property type="entry name" value="SENSOR HISTIDINE KINASE"/>
    <property type="match status" value="1"/>
</dbReference>
<keyword evidence="7" id="KW-0808">Transferase</keyword>
<dbReference type="InterPro" id="IPR000700">
    <property type="entry name" value="PAS-assoc_C"/>
</dbReference>